<dbReference type="EMBL" id="VXIV02002728">
    <property type="protein sequence ID" value="KAF6023344.1"/>
    <property type="molecule type" value="Genomic_DNA"/>
</dbReference>
<name>A0A7J7JCG2_BUGNE</name>
<evidence type="ECO:0000313" key="2">
    <source>
        <dbReference type="EMBL" id="KAF6023344.1"/>
    </source>
</evidence>
<organism evidence="2 3">
    <name type="scientific">Bugula neritina</name>
    <name type="common">Brown bryozoan</name>
    <name type="synonym">Sertularia neritina</name>
    <dbReference type="NCBI Taxonomy" id="10212"/>
    <lineage>
        <taxon>Eukaryota</taxon>
        <taxon>Metazoa</taxon>
        <taxon>Spiralia</taxon>
        <taxon>Lophotrochozoa</taxon>
        <taxon>Bryozoa</taxon>
        <taxon>Gymnolaemata</taxon>
        <taxon>Cheilostomatida</taxon>
        <taxon>Flustrina</taxon>
        <taxon>Buguloidea</taxon>
        <taxon>Bugulidae</taxon>
        <taxon>Bugula</taxon>
    </lineage>
</organism>
<keyword evidence="3" id="KW-1185">Reference proteome</keyword>
<feature type="region of interest" description="Disordered" evidence="1">
    <location>
        <begin position="20"/>
        <end position="105"/>
    </location>
</feature>
<accession>A0A7J7JCG2</accession>
<reference evidence="2" key="1">
    <citation type="submission" date="2020-06" db="EMBL/GenBank/DDBJ databases">
        <title>Draft genome of Bugula neritina, a colonial animal packing powerful symbionts and potential medicines.</title>
        <authorList>
            <person name="Rayko M."/>
        </authorList>
    </citation>
    <scope>NUCLEOTIDE SEQUENCE [LARGE SCALE GENOMIC DNA]</scope>
    <source>
        <strain evidence="2">Kwan_BN1</strain>
    </source>
</reference>
<feature type="compositionally biased region" description="Acidic residues" evidence="1">
    <location>
        <begin position="81"/>
        <end position="96"/>
    </location>
</feature>
<sequence length="148" mass="16728">MSVVRRLFCCCAGGGNLADLKRLRPPKLRKKSKKLPEEKLPEPETEPDVVTSHKSEEVPQMEEPVLEETFTSAVEVPCNTEPEEPEEPEIPEEEEVPPPADPLPPIVEETIEAQVEEDVQTTQRACMTPVVYNQVKAVFRYRRALHGK</sequence>
<feature type="compositionally biased region" description="Basic residues" evidence="1">
    <location>
        <begin position="23"/>
        <end position="33"/>
    </location>
</feature>
<proteinExistence type="predicted"/>
<protein>
    <submittedName>
        <fullName evidence="2">Uncharacterized protein</fullName>
    </submittedName>
</protein>
<dbReference type="AlphaFoldDB" id="A0A7J7JCG2"/>
<comment type="caution">
    <text evidence="2">The sequence shown here is derived from an EMBL/GenBank/DDBJ whole genome shotgun (WGS) entry which is preliminary data.</text>
</comment>
<evidence type="ECO:0000313" key="3">
    <source>
        <dbReference type="Proteomes" id="UP000593567"/>
    </source>
</evidence>
<evidence type="ECO:0000256" key="1">
    <source>
        <dbReference type="SAM" id="MobiDB-lite"/>
    </source>
</evidence>
<gene>
    <name evidence="2" type="ORF">EB796_018338</name>
</gene>
<dbReference type="Proteomes" id="UP000593567">
    <property type="component" value="Unassembled WGS sequence"/>
</dbReference>